<reference evidence="10 11" key="1">
    <citation type="submission" date="2022-12" db="EMBL/GenBank/DDBJ databases">
        <title>Genomic features and morphological characterization of a novel Knufia sp. strain isolated from spacecraft assembly facility.</title>
        <authorList>
            <person name="Teixeira M."/>
            <person name="Chander A.M."/>
            <person name="Stajich J.E."/>
            <person name="Venkateswaran K."/>
        </authorList>
    </citation>
    <scope>NUCLEOTIDE SEQUENCE [LARGE SCALE GENOMIC DNA]</scope>
    <source>
        <strain evidence="10 11">FJI-L2-BK-P2</strain>
    </source>
</reference>
<name>A0AAN8I2R7_9EURO</name>
<feature type="region of interest" description="Disordered" evidence="5">
    <location>
        <begin position="328"/>
        <end position="348"/>
    </location>
</feature>
<dbReference type="Gene3D" id="2.60.40.420">
    <property type="entry name" value="Cupredoxins - blue copper proteins"/>
    <property type="match status" value="3"/>
</dbReference>
<keyword evidence="3" id="KW-0560">Oxidoreductase</keyword>
<feature type="compositionally biased region" description="Basic and acidic residues" evidence="5">
    <location>
        <begin position="333"/>
        <end position="342"/>
    </location>
</feature>
<keyword evidence="6" id="KW-0732">Signal</keyword>
<dbReference type="InterPro" id="IPR035666">
    <property type="entry name" value="MCO_CuRO_3"/>
</dbReference>
<dbReference type="EMBL" id="JAKLMC020000018">
    <property type="protein sequence ID" value="KAK5951797.1"/>
    <property type="molecule type" value="Genomic_DNA"/>
</dbReference>
<keyword evidence="11" id="KW-1185">Reference proteome</keyword>
<dbReference type="Proteomes" id="UP001316803">
    <property type="component" value="Unassembled WGS sequence"/>
</dbReference>
<organism evidence="10 11">
    <name type="scientific">Knufia fluminis</name>
    <dbReference type="NCBI Taxonomy" id="191047"/>
    <lineage>
        <taxon>Eukaryota</taxon>
        <taxon>Fungi</taxon>
        <taxon>Dikarya</taxon>
        <taxon>Ascomycota</taxon>
        <taxon>Pezizomycotina</taxon>
        <taxon>Eurotiomycetes</taxon>
        <taxon>Chaetothyriomycetidae</taxon>
        <taxon>Chaetothyriales</taxon>
        <taxon>Trichomeriaceae</taxon>
        <taxon>Knufia</taxon>
    </lineage>
</organism>
<accession>A0AAN8I2R7</accession>
<feature type="domain" description="Plastocyanin-like" evidence="7">
    <location>
        <begin position="170"/>
        <end position="325"/>
    </location>
</feature>
<feature type="domain" description="Plastocyanin-like" evidence="8">
    <location>
        <begin position="428"/>
        <end position="569"/>
    </location>
</feature>
<feature type="chain" id="PRO_5042838738" description="L-ascorbate oxidase" evidence="6">
    <location>
        <begin position="21"/>
        <end position="614"/>
    </location>
</feature>
<sequence>MRNWLLTALSSLLHFRLACARPSSGWQPWAAGYAPDYVLSATAENITINCLSRYSVVFNGTLPGPPLYLKENHTTWVRVYNSIEDQNLTVHWHGLSQRTDIFSDGTPQVSQWPIAPFNYFDYAITPHVGDAGSYFYHSHVGMQALTASGILIVEDIEADPLPYAYDHDISLLFQDFYNKNDSVMEEGLVANPFVWSGEPEAILINGKSGNSSFGNATDETCTPEIIKVNPGEGYRMRFISNTALSFVTLGIEDHDKLTIIEADGEYTKPWSTDRIQIGSGQRFSLLFQAKTEEELQVLGKTQFWLRYENRDRPTNVSGYALLQYQTDGQSDSLPKDLPEKPPVELPGDRANVTGWSEYSLSSLDKKKAQDFPKLAEVTRTVYITMGQIIRDGFYNGSFHGIVQWAQNDLVYQTESAQRNNTVPYLIQVYTSGQTPNYTAALANYGWDPTDNNHAFPALVGEVLDIVWLSNSGPTGGWDFHPMHAHGSHYWDLGSGNGTYNATENEKHFENYTPAKRDTTMLHRYATKGEIQTTAGWRAWRIRVTEDIIGAWMMHCHILAHMVMGSQTVWVFGDAPSILEQFPVQPYVDGYLNYGGDAFGNGSYDPFADGIYKRR</sequence>
<dbReference type="InterPro" id="IPR001117">
    <property type="entry name" value="Cu-oxidase_2nd"/>
</dbReference>
<gene>
    <name evidence="10" type="ORF">OHC33_007089</name>
</gene>
<dbReference type="SUPFAM" id="SSF49503">
    <property type="entry name" value="Cupredoxins"/>
    <property type="match status" value="3"/>
</dbReference>
<proteinExistence type="inferred from homology"/>
<dbReference type="CDD" id="cd13873">
    <property type="entry name" value="CuRO_2_AAO_like_2"/>
    <property type="match status" value="1"/>
</dbReference>
<protein>
    <recommendedName>
        <fullName evidence="12">L-ascorbate oxidase</fullName>
    </recommendedName>
</protein>
<evidence type="ECO:0000259" key="9">
    <source>
        <dbReference type="Pfam" id="PF07732"/>
    </source>
</evidence>
<evidence type="ECO:0000256" key="5">
    <source>
        <dbReference type="SAM" id="MobiDB-lite"/>
    </source>
</evidence>
<dbReference type="InterPro" id="IPR008972">
    <property type="entry name" value="Cupredoxin"/>
</dbReference>
<dbReference type="AlphaFoldDB" id="A0AAN8I2R7"/>
<feature type="signal peptide" evidence="6">
    <location>
        <begin position="1"/>
        <end position="20"/>
    </location>
</feature>
<keyword evidence="2" id="KW-0479">Metal-binding</keyword>
<evidence type="ECO:0000256" key="3">
    <source>
        <dbReference type="ARBA" id="ARBA00023002"/>
    </source>
</evidence>
<dbReference type="NCBIfam" id="TIGR03390">
    <property type="entry name" value="ascorbOXfungal"/>
    <property type="match status" value="1"/>
</dbReference>
<dbReference type="InterPro" id="IPR017762">
    <property type="entry name" value="Multicopper_oxidase_fun"/>
</dbReference>
<dbReference type="InterPro" id="IPR011706">
    <property type="entry name" value="Cu-oxidase_C"/>
</dbReference>
<dbReference type="PANTHER" id="PTHR11709:SF394">
    <property type="entry name" value="FI03373P-RELATED"/>
    <property type="match status" value="1"/>
</dbReference>
<dbReference type="InterPro" id="IPR011707">
    <property type="entry name" value="Cu-oxidase-like_N"/>
</dbReference>
<evidence type="ECO:0000259" key="8">
    <source>
        <dbReference type="Pfam" id="PF07731"/>
    </source>
</evidence>
<evidence type="ECO:0000256" key="6">
    <source>
        <dbReference type="SAM" id="SignalP"/>
    </source>
</evidence>
<dbReference type="Pfam" id="PF07732">
    <property type="entry name" value="Cu-oxidase_3"/>
    <property type="match status" value="1"/>
</dbReference>
<evidence type="ECO:0000313" key="10">
    <source>
        <dbReference type="EMBL" id="KAK5951797.1"/>
    </source>
</evidence>
<dbReference type="Pfam" id="PF07731">
    <property type="entry name" value="Cu-oxidase_2"/>
    <property type="match status" value="1"/>
</dbReference>
<dbReference type="GO" id="GO:0005507">
    <property type="term" value="F:copper ion binding"/>
    <property type="evidence" value="ECO:0007669"/>
    <property type="project" value="InterPro"/>
</dbReference>
<evidence type="ECO:0000256" key="4">
    <source>
        <dbReference type="ARBA" id="ARBA00023008"/>
    </source>
</evidence>
<evidence type="ECO:0000256" key="1">
    <source>
        <dbReference type="ARBA" id="ARBA00010609"/>
    </source>
</evidence>
<dbReference type="GO" id="GO:0016491">
    <property type="term" value="F:oxidoreductase activity"/>
    <property type="evidence" value="ECO:0007669"/>
    <property type="project" value="UniProtKB-KW"/>
</dbReference>
<evidence type="ECO:0008006" key="12">
    <source>
        <dbReference type="Google" id="ProtNLM"/>
    </source>
</evidence>
<comment type="similarity">
    <text evidence="1">Belongs to the multicopper oxidase family.</text>
</comment>
<evidence type="ECO:0000313" key="11">
    <source>
        <dbReference type="Proteomes" id="UP001316803"/>
    </source>
</evidence>
<dbReference type="CDD" id="cd13895">
    <property type="entry name" value="CuRO_3_AAO_like_2"/>
    <property type="match status" value="1"/>
</dbReference>
<dbReference type="PANTHER" id="PTHR11709">
    <property type="entry name" value="MULTI-COPPER OXIDASE"/>
    <property type="match status" value="1"/>
</dbReference>
<dbReference type="InterPro" id="IPR045087">
    <property type="entry name" value="Cu-oxidase_fam"/>
</dbReference>
<keyword evidence="4" id="KW-0186">Copper</keyword>
<comment type="caution">
    <text evidence="10">The sequence shown here is derived from an EMBL/GenBank/DDBJ whole genome shotgun (WGS) entry which is preliminary data.</text>
</comment>
<dbReference type="Pfam" id="PF00394">
    <property type="entry name" value="Cu-oxidase"/>
    <property type="match status" value="1"/>
</dbReference>
<evidence type="ECO:0000256" key="2">
    <source>
        <dbReference type="ARBA" id="ARBA00022723"/>
    </source>
</evidence>
<feature type="domain" description="Plastocyanin-like" evidence="9">
    <location>
        <begin position="42"/>
        <end position="155"/>
    </location>
</feature>
<evidence type="ECO:0000259" key="7">
    <source>
        <dbReference type="Pfam" id="PF00394"/>
    </source>
</evidence>